<gene>
    <name evidence="12" type="primary">FKBP4</name>
    <name evidence="12" type="ORF">AWC38_SpisGene4350</name>
</gene>
<dbReference type="FunFam" id="1.25.40.10:FF:000008">
    <property type="entry name" value="Peptidylprolyl isomerase"/>
    <property type="match status" value="1"/>
</dbReference>
<feature type="compositionally biased region" description="Gly residues" evidence="9">
    <location>
        <begin position="1206"/>
        <end position="1215"/>
    </location>
</feature>
<evidence type="ECO:0000256" key="10">
    <source>
        <dbReference type="SAM" id="Phobius"/>
    </source>
</evidence>
<feature type="compositionally biased region" description="Basic and acidic residues" evidence="9">
    <location>
        <begin position="778"/>
        <end position="798"/>
    </location>
</feature>
<protein>
    <recommendedName>
        <fullName evidence="2 7">peptidylprolyl isomerase</fullName>
        <ecNumber evidence="2 7">5.2.1.8</ecNumber>
    </recommendedName>
</protein>
<feature type="repeat" description="TPR" evidence="8">
    <location>
        <begin position="348"/>
        <end position="381"/>
    </location>
</feature>
<dbReference type="FunFam" id="3.10.50.40:FF:000013">
    <property type="entry name" value="Peptidylprolyl isomerase"/>
    <property type="match status" value="1"/>
</dbReference>
<dbReference type="Gene3D" id="3.40.50.300">
    <property type="entry name" value="P-loop containing nucleotide triphosphate hydrolases"/>
    <property type="match status" value="1"/>
</dbReference>
<evidence type="ECO:0000256" key="1">
    <source>
        <dbReference type="ARBA" id="ARBA00000971"/>
    </source>
</evidence>
<feature type="transmembrane region" description="Helical" evidence="10">
    <location>
        <begin position="496"/>
        <end position="514"/>
    </location>
</feature>
<evidence type="ECO:0000256" key="4">
    <source>
        <dbReference type="ARBA" id="ARBA00022803"/>
    </source>
</evidence>
<proteinExistence type="predicted"/>
<evidence type="ECO:0000256" key="7">
    <source>
        <dbReference type="PROSITE-ProRule" id="PRU00277"/>
    </source>
</evidence>
<reference evidence="13" key="1">
    <citation type="journal article" date="2017" name="bioRxiv">
        <title>Comparative analysis of the genomes of Stylophora pistillata and Acropora digitifera provides evidence for extensive differences between species of corals.</title>
        <authorList>
            <person name="Voolstra C.R."/>
            <person name="Li Y."/>
            <person name="Liew Y.J."/>
            <person name="Baumgarten S."/>
            <person name="Zoccola D."/>
            <person name="Flot J.-F."/>
            <person name="Tambutte S."/>
            <person name="Allemand D."/>
            <person name="Aranda M."/>
        </authorList>
    </citation>
    <scope>NUCLEOTIDE SEQUENCE [LARGE SCALE GENOMIC DNA]</scope>
</reference>
<keyword evidence="3" id="KW-0677">Repeat</keyword>
<dbReference type="Pfam" id="PF00254">
    <property type="entry name" value="FKBP_C"/>
    <property type="match status" value="2"/>
</dbReference>
<dbReference type="STRING" id="50429.A0A2B4SJH8"/>
<dbReference type="Proteomes" id="UP000225706">
    <property type="component" value="Unassembled WGS sequence"/>
</dbReference>
<evidence type="ECO:0000256" key="6">
    <source>
        <dbReference type="ARBA" id="ARBA00023235"/>
    </source>
</evidence>
<keyword evidence="10" id="KW-0812">Transmembrane</keyword>
<evidence type="ECO:0000256" key="9">
    <source>
        <dbReference type="SAM" id="MobiDB-lite"/>
    </source>
</evidence>
<accession>A0A2B4SJH8</accession>
<organism evidence="12 13">
    <name type="scientific">Stylophora pistillata</name>
    <name type="common">Smooth cauliflower coral</name>
    <dbReference type="NCBI Taxonomy" id="50429"/>
    <lineage>
        <taxon>Eukaryota</taxon>
        <taxon>Metazoa</taxon>
        <taxon>Cnidaria</taxon>
        <taxon>Anthozoa</taxon>
        <taxon>Hexacorallia</taxon>
        <taxon>Scleractinia</taxon>
        <taxon>Astrocoeniina</taxon>
        <taxon>Pocilloporidae</taxon>
        <taxon>Stylophora</taxon>
    </lineage>
</organism>
<dbReference type="PANTHER" id="PTHR46512">
    <property type="entry name" value="PEPTIDYLPROLYL ISOMERASE"/>
    <property type="match status" value="1"/>
</dbReference>
<feature type="region of interest" description="Disordered" evidence="9">
    <location>
        <begin position="849"/>
        <end position="877"/>
    </location>
</feature>
<evidence type="ECO:0000256" key="2">
    <source>
        <dbReference type="ARBA" id="ARBA00013194"/>
    </source>
</evidence>
<dbReference type="PROSITE" id="PS50005">
    <property type="entry name" value="TPR"/>
    <property type="match status" value="1"/>
</dbReference>
<dbReference type="SUPFAM" id="SSF52540">
    <property type="entry name" value="P-loop containing nucleoside triphosphate hydrolases"/>
    <property type="match status" value="1"/>
</dbReference>
<feature type="compositionally biased region" description="Basic and acidic residues" evidence="9">
    <location>
        <begin position="720"/>
        <end position="764"/>
    </location>
</feature>
<dbReference type="EMBL" id="LSMT01000044">
    <property type="protein sequence ID" value="PFX30834.1"/>
    <property type="molecule type" value="Genomic_DNA"/>
</dbReference>
<feature type="compositionally biased region" description="Acidic residues" evidence="9">
    <location>
        <begin position="765"/>
        <end position="774"/>
    </location>
</feature>
<dbReference type="PANTHER" id="PTHR46512:SF9">
    <property type="entry name" value="PEPTIDYLPROLYL ISOMERASE"/>
    <property type="match status" value="1"/>
</dbReference>
<dbReference type="Gene3D" id="1.25.40.10">
    <property type="entry name" value="Tetratricopeptide repeat domain"/>
    <property type="match status" value="1"/>
</dbReference>
<keyword evidence="10" id="KW-1133">Transmembrane helix</keyword>
<evidence type="ECO:0000256" key="3">
    <source>
        <dbReference type="ARBA" id="ARBA00022737"/>
    </source>
</evidence>
<feature type="compositionally biased region" description="Polar residues" evidence="9">
    <location>
        <begin position="1"/>
        <end position="11"/>
    </location>
</feature>
<dbReference type="InterPro" id="IPR027417">
    <property type="entry name" value="P-loop_NTPase"/>
</dbReference>
<dbReference type="InterPro" id="IPR011990">
    <property type="entry name" value="TPR-like_helical_dom_sf"/>
</dbReference>
<dbReference type="OrthoDB" id="10019582at2759"/>
<dbReference type="EC" id="5.2.1.8" evidence="2 7"/>
<comment type="catalytic activity">
    <reaction evidence="1 7">
        <text>[protein]-peptidylproline (omega=180) = [protein]-peptidylproline (omega=0)</text>
        <dbReference type="Rhea" id="RHEA:16237"/>
        <dbReference type="Rhea" id="RHEA-COMP:10747"/>
        <dbReference type="Rhea" id="RHEA-COMP:10748"/>
        <dbReference type="ChEBI" id="CHEBI:83833"/>
        <dbReference type="ChEBI" id="CHEBI:83834"/>
        <dbReference type="EC" id="5.2.1.8"/>
    </reaction>
</comment>
<dbReference type="InterPro" id="IPR050754">
    <property type="entry name" value="FKBP4/5/8-like"/>
</dbReference>
<dbReference type="InterPro" id="IPR046357">
    <property type="entry name" value="PPIase_dom_sf"/>
</dbReference>
<evidence type="ECO:0000313" key="12">
    <source>
        <dbReference type="EMBL" id="PFX30834.1"/>
    </source>
</evidence>
<keyword evidence="10" id="KW-0472">Membrane</keyword>
<dbReference type="GO" id="GO:0003755">
    <property type="term" value="F:peptidyl-prolyl cis-trans isomerase activity"/>
    <property type="evidence" value="ECO:0007669"/>
    <property type="project" value="UniProtKB-KW"/>
</dbReference>
<keyword evidence="5 7" id="KW-0697">Rotamase</keyword>
<feature type="region of interest" description="Disordered" evidence="9">
    <location>
        <begin position="1199"/>
        <end position="1219"/>
    </location>
</feature>
<feature type="domain" description="PPIase FKBP-type" evidence="11">
    <location>
        <begin position="163"/>
        <end position="250"/>
    </location>
</feature>
<keyword evidence="6 7" id="KW-0413">Isomerase</keyword>
<dbReference type="SUPFAM" id="SSF48452">
    <property type="entry name" value="TPR-like"/>
    <property type="match status" value="1"/>
</dbReference>
<feature type="transmembrane region" description="Helical" evidence="10">
    <location>
        <begin position="535"/>
        <end position="553"/>
    </location>
</feature>
<dbReference type="InterPro" id="IPR019734">
    <property type="entry name" value="TPR_rpt"/>
</dbReference>
<dbReference type="PROSITE" id="PS50059">
    <property type="entry name" value="FKBP_PPIASE"/>
    <property type="match status" value="2"/>
</dbReference>
<feature type="region of interest" description="Disordered" evidence="9">
    <location>
        <begin position="1"/>
        <end position="30"/>
    </location>
</feature>
<feature type="compositionally biased region" description="Basic and acidic residues" evidence="9">
    <location>
        <begin position="15"/>
        <end position="30"/>
    </location>
</feature>
<dbReference type="InterPro" id="IPR001179">
    <property type="entry name" value="PPIase_FKBP_dom"/>
</dbReference>
<feature type="compositionally biased region" description="Basic and acidic residues" evidence="9">
    <location>
        <begin position="860"/>
        <end position="872"/>
    </location>
</feature>
<dbReference type="SMART" id="SM00028">
    <property type="entry name" value="TPR"/>
    <property type="match status" value="3"/>
</dbReference>
<keyword evidence="13" id="KW-1185">Reference proteome</keyword>
<feature type="domain" description="PPIase FKBP-type" evidence="11">
    <location>
        <begin position="48"/>
        <end position="136"/>
    </location>
</feature>
<name>A0A2B4SJH8_STYPI</name>
<keyword evidence="4 8" id="KW-0802">TPR repeat</keyword>
<feature type="region of interest" description="Disordered" evidence="9">
    <location>
        <begin position="720"/>
        <end position="799"/>
    </location>
</feature>
<evidence type="ECO:0000259" key="11">
    <source>
        <dbReference type="PROSITE" id="PS50059"/>
    </source>
</evidence>
<sequence length="1524" mass="173577">MAADSTPMNMDNESDSARYGEDISPEKDGGVRKIIKVAGGGGEKPPIGSKVRVHYSGKFMTGEEFDSNIGKKDPFEFEHGKGVVIRGWDIAIATMEVNETSLFTIKPEYAYGTEGSGNKIPPNACLQFEITLVEWKGEDITKDGHVTKITLEKGEGYVCPNTGALCEVHIVGKCQGRVFEDREVSFLMQEGTEEGLLPGVQQAILKMNDDEKAHVWIKPGRWGFGMAGNPDLGIPKDAVIEYVIHLKKFENVKENWELSNEEKLSTALSLKEKGTRYFKEEKFGIAAEQYARAVRMLDGYFSNEEKEKRDPLLLAGHLNLAACHLKLNHNFKCIKECDKALEVEKDNVKALFRRGKARAAINDLDLAKKDFELVLKVQPGNREAQQQLNAVNSRIKHHVAKERIIFANMFERLARKEERESMAGIKTHDVFEEATEAEQRLNEQSRLSEITPSLPVSNQVTSSTGVNGKAENDVEMKEDEKGDFKSQSFNLSVTPWIFWYVTITGVILPFCLYRKIKRAACFGCRSIMKPQTKRSLCLGSFLVIVTVVVLYSYCNGNSVCYTFPFLSGLDRDRLGTKSQAEVVVASVIVQTKRPLEMTTPLKKQKGSIYETSRILGDLHTKNKKEEDDGKTVNVTVEKVEKVEKLHFYQNRTIHHTHLMTGVEEQHNDTRAEKTHDFKKHVLPPSDIVGKIAEEILRKANVSEEEANRELMRAEKVDEYVDREREQSRRMKQHEHSLLEKLKESRSTGGKSKEKTLVRVERVDLTDEEEEDEVPAQEKPVKHDKPVKQEEHVNKEKPVEASYEARFQKRAASSNTGIKRFTVEKKSNKTLMSENKKSSYERRFGKTNKINNTLNNTSAVKKGDTVPDSKSNETTETITITPPPFFAKFLKITEKEREMMDFLHNYTESNGTLFGRVLNITQERNGTKNKELDMVQVRADAAHLREKRDDKEGNFRDTLKPLIDKLFGSNNGTKDLKESFNLSDILGKLTSGRASQNFPATDNKQTSSLDSRALLVKFLQQGDRSRSGTPKNDTSAHTDDAYIKVIGTKLESDTSEQQSRLNLKKTLLELANHIDLTRQDNDSRTTSTEIQEKKSDLTILSLLLNQSTWEDLRDFNLSRALKEITGSSLKVKRHEKLEDLGSGQTHARVKIIRPEADKLAGTRRPELVFNAVRKPSNLSKSEEGLTSSKYLTNATSIEKHASVSSGSGSGELGDGGYRSVDFESQNSKTLRAVEKSETNKQSKHGSNGLLKFGAIRCDALDPKLLLYNRIFKTGSSTTEFIITNSSSRMHYHYKIGTTEDWYDKPKSHPYPGLIIRKANNLKKYPRMAFVAHFYFRRKLNLPQAHTYINQVRDPVRRLVSHYHYMRSNLRPAYRIKEFRASGEQGESLEKCFRLQHKGCQNNVMTRFFCGKHSYCRRGNGRALRKAMGNIKRYYAAVGLLENYDVYLQILNKRLPKFFPKISRKDIGKFKYNSEYRFDDISKDLIRDITRANWADVKLYHFLKTRFWQQAKVCGITTKLNQEQVY</sequence>
<evidence type="ECO:0000313" key="13">
    <source>
        <dbReference type="Proteomes" id="UP000225706"/>
    </source>
</evidence>
<dbReference type="Gene3D" id="3.10.50.40">
    <property type="match status" value="2"/>
</dbReference>
<evidence type="ECO:0000256" key="5">
    <source>
        <dbReference type="ARBA" id="ARBA00023110"/>
    </source>
</evidence>
<dbReference type="SUPFAM" id="SSF54534">
    <property type="entry name" value="FKBP-like"/>
    <property type="match status" value="2"/>
</dbReference>
<comment type="caution">
    <text evidence="12">The sequence shown here is derived from an EMBL/GenBank/DDBJ whole genome shotgun (WGS) entry which is preliminary data.</text>
</comment>
<evidence type="ECO:0000256" key="8">
    <source>
        <dbReference type="PROSITE-ProRule" id="PRU00339"/>
    </source>
</evidence>